<name>A0A2S4W041_9BASI</name>
<dbReference type="Proteomes" id="UP000239156">
    <property type="component" value="Unassembled WGS sequence"/>
</dbReference>
<protein>
    <submittedName>
        <fullName evidence="1">Uncharacterized protein</fullName>
    </submittedName>
</protein>
<gene>
    <name evidence="1" type="ORF">PSTT_02444</name>
</gene>
<proteinExistence type="predicted"/>
<accession>A0A2S4W041</accession>
<evidence type="ECO:0000313" key="1">
    <source>
        <dbReference type="EMBL" id="POW15140.1"/>
    </source>
</evidence>
<reference evidence="1" key="1">
    <citation type="submission" date="2017-12" db="EMBL/GenBank/DDBJ databases">
        <title>Gene loss provides genomic basis for host adaptation in cereal stripe rust fungi.</title>
        <authorList>
            <person name="Xia C."/>
        </authorList>
    </citation>
    <scope>NUCLEOTIDE SEQUENCE [LARGE SCALE GENOMIC DNA]</scope>
    <source>
        <strain evidence="1">93-210</strain>
    </source>
</reference>
<keyword evidence="2" id="KW-1185">Reference proteome</keyword>
<comment type="caution">
    <text evidence="1">The sequence shown here is derived from an EMBL/GenBank/DDBJ whole genome shotgun (WGS) entry which is preliminary data.</text>
</comment>
<dbReference type="EMBL" id="PKSL01000014">
    <property type="protein sequence ID" value="POW15140.1"/>
    <property type="molecule type" value="Genomic_DNA"/>
</dbReference>
<dbReference type="VEuPathDB" id="FungiDB:PSTT_02444"/>
<evidence type="ECO:0000313" key="2">
    <source>
        <dbReference type="Proteomes" id="UP000239156"/>
    </source>
</evidence>
<organism evidence="1 2">
    <name type="scientific">Puccinia striiformis</name>
    <dbReference type="NCBI Taxonomy" id="27350"/>
    <lineage>
        <taxon>Eukaryota</taxon>
        <taxon>Fungi</taxon>
        <taxon>Dikarya</taxon>
        <taxon>Basidiomycota</taxon>
        <taxon>Pucciniomycotina</taxon>
        <taxon>Pucciniomycetes</taxon>
        <taxon>Pucciniales</taxon>
        <taxon>Pucciniaceae</taxon>
        <taxon>Puccinia</taxon>
    </lineage>
</organism>
<dbReference type="AlphaFoldDB" id="A0A2S4W041"/>
<sequence>MLARISVTMADCLARCIPSTAPSKVSCIAFVPTGLAFTTSWHHIRFICHKNTLDQLDLGLLVTQAKDEDQLILPTVTRWAIHSLHFTQLGPFRFPAGWGKASARRLSAVGLLPTECDVKPTALAASAVSVWDALCVALLSGDLDCSKAKTSYSFESCELWVGPLAHLL</sequence>